<organism evidence="1 2">
    <name type="scientific">Thermococcus aggregans</name>
    <dbReference type="NCBI Taxonomy" id="110163"/>
    <lineage>
        <taxon>Archaea</taxon>
        <taxon>Methanobacteriati</taxon>
        <taxon>Methanobacteriota</taxon>
        <taxon>Thermococci</taxon>
        <taxon>Thermococcales</taxon>
        <taxon>Thermococcaceae</taxon>
        <taxon>Thermococcus</taxon>
    </lineage>
</organism>
<protein>
    <submittedName>
        <fullName evidence="1">DUF6062 family protein</fullName>
    </submittedName>
</protein>
<dbReference type="AlphaFoldDB" id="A0A9E7SNQ0"/>
<dbReference type="InterPro" id="IPR045706">
    <property type="entry name" value="DUF6062"/>
</dbReference>
<gene>
    <name evidence="1" type="ORF">NF865_00300</name>
</gene>
<keyword evidence="2" id="KW-1185">Reference proteome</keyword>
<name>A0A9E7SNQ0_THEAG</name>
<dbReference type="EMBL" id="CP099582">
    <property type="protein sequence ID" value="USS40718.1"/>
    <property type="molecule type" value="Genomic_DNA"/>
</dbReference>
<proteinExistence type="predicted"/>
<dbReference type="KEGG" id="tagg:NF865_00300"/>
<evidence type="ECO:0000313" key="1">
    <source>
        <dbReference type="EMBL" id="USS40718.1"/>
    </source>
</evidence>
<evidence type="ECO:0000313" key="2">
    <source>
        <dbReference type="Proteomes" id="UP001055732"/>
    </source>
</evidence>
<dbReference type="Pfam" id="PF19538">
    <property type="entry name" value="DUF6062"/>
    <property type="match status" value="1"/>
</dbReference>
<accession>A0A9E7SNQ0</accession>
<dbReference type="RefSeq" id="WP_253304670.1">
    <property type="nucleotide sequence ID" value="NZ_CP099582.1"/>
</dbReference>
<reference evidence="1" key="1">
    <citation type="journal article" date="1998" name="Int. J. Syst. Bacteriol. 48 Pt">
        <title>Thermococcus guaymasensis sp. nov. and Thermococcus aggregans sp. nov., two novel thermophilic archaea isolated from the Guaymas Basin hydrothermal vent site.</title>
        <authorList>
            <person name="Canganella F."/>
            <person name="Jones W.J."/>
            <person name="Gambacorta A."/>
            <person name="Antranikian G."/>
        </authorList>
    </citation>
    <scope>NUCLEOTIDE SEQUENCE</scope>
    <source>
        <strain evidence="1">TY</strain>
    </source>
</reference>
<reference evidence="1" key="2">
    <citation type="submission" date="2022-06" db="EMBL/GenBank/DDBJ databases">
        <authorList>
            <person name="Park Y.-J."/>
        </authorList>
    </citation>
    <scope>NUCLEOTIDE SEQUENCE</scope>
    <source>
        <strain evidence="1">TY</strain>
    </source>
</reference>
<sequence>MDIIGVYLKEALDRAGCPVCYLLDKYEKSSIETILYEHVNDPFVREKFAESLGLCPYHAWRLKEIAYSNPLYGGLGVAVIYEHMLSLYLKGLRNGEKIEEKECYLCKAVKEKERDIVETFAERLNELLEDYKNSEAVLCKRHYELIQSLLGKILL</sequence>
<dbReference type="Proteomes" id="UP001055732">
    <property type="component" value="Chromosome"/>
</dbReference>